<dbReference type="Pfam" id="PF11157">
    <property type="entry name" value="DUF2937"/>
    <property type="match status" value="1"/>
</dbReference>
<evidence type="ECO:0000256" key="1">
    <source>
        <dbReference type="SAM" id="Phobius"/>
    </source>
</evidence>
<dbReference type="Proteomes" id="UP000709336">
    <property type="component" value="Unassembled WGS sequence"/>
</dbReference>
<organism evidence="2 3">
    <name type="scientific">Alteromonas ponticola</name>
    <dbReference type="NCBI Taxonomy" id="2720613"/>
    <lineage>
        <taxon>Bacteria</taxon>
        <taxon>Pseudomonadati</taxon>
        <taxon>Pseudomonadota</taxon>
        <taxon>Gammaproteobacteria</taxon>
        <taxon>Alteromonadales</taxon>
        <taxon>Alteromonadaceae</taxon>
        <taxon>Alteromonas/Salinimonas group</taxon>
        <taxon>Alteromonas</taxon>
    </lineage>
</organism>
<keyword evidence="1" id="KW-0812">Transmembrane</keyword>
<dbReference type="InterPro" id="IPR022584">
    <property type="entry name" value="DUF2937"/>
</dbReference>
<reference evidence="2 3" key="1">
    <citation type="submission" date="2020-03" db="EMBL/GenBank/DDBJ databases">
        <title>Alteromonas ponticola sp. nov., isolated from seawater.</title>
        <authorList>
            <person name="Yoon J.-H."/>
            <person name="Kim Y.-O."/>
        </authorList>
    </citation>
    <scope>NUCLEOTIDE SEQUENCE [LARGE SCALE GENOMIC DNA]</scope>
    <source>
        <strain evidence="2 3">MYP5</strain>
    </source>
</reference>
<proteinExistence type="predicted"/>
<gene>
    <name evidence="2" type="ORF">HCJ96_04990</name>
</gene>
<comment type="caution">
    <text evidence="2">The sequence shown here is derived from an EMBL/GenBank/DDBJ whole genome shotgun (WGS) entry which is preliminary data.</text>
</comment>
<keyword evidence="1" id="KW-0472">Membrane</keyword>
<accession>A0ABX1R1A0</accession>
<dbReference type="EMBL" id="JAATNW010000003">
    <property type="protein sequence ID" value="NMH59371.1"/>
    <property type="molecule type" value="Genomic_DNA"/>
</dbReference>
<sequence>MTLFVRVLDKILFATLLLIALQVPILADHYRQYLTGYYDATASQVEQYTVLATRHGYTSLEAMLSDLENNANPVIRDDTQNKYQTLIVLRQLDEGLSVLNQGHYYEQAWYMLSPAQNSTLKRVLDNFHPSIPLSVDAVVYSLITAILINVILWAPYWTAVRVKRWRHNRKYHAEKRA</sequence>
<evidence type="ECO:0000313" key="3">
    <source>
        <dbReference type="Proteomes" id="UP000709336"/>
    </source>
</evidence>
<feature type="transmembrane region" description="Helical" evidence="1">
    <location>
        <begin position="137"/>
        <end position="160"/>
    </location>
</feature>
<keyword evidence="3" id="KW-1185">Reference proteome</keyword>
<keyword evidence="1" id="KW-1133">Transmembrane helix</keyword>
<protein>
    <submittedName>
        <fullName evidence="2">DUF2937 family protein</fullName>
    </submittedName>
</protein>
<name>A0ABX1R1A0_9ALTE</name>
<evidence type="ECO:0000313" key="2">
    <source>
        <dbReference type="EMBL" id="NMH59371.1"/>
    </source>
</evidence>
<dbReference type="RefSeq" id="WP_169209952.1">
    <property type="nucleotide sequence ID" value="NZ_JAATNW010000003.1"/>
</dbReference>